<evidence type="ECO:0000256" key="5">
    <source>
        <dbReference type="ARBA" id="ARBA00022705"/>
    </source>
</evidence>
<keyword evidence="3" id="KW-0808">Transferase</keyword>
<keyword evidence="6" id="KW-0479">Metal-binding</keyword>
<proteinExistence type="predicted"/>
<dbReference type="SMART" id="SM00493">
    <property type="entry name" value="TOPRIM"/>
    <property type="match status" value="1"/>
</dbReference>
<feature type="region of interest" description="Disordered" evidence="10">
    <location>
        <begin position="336"/>
        <end position="363"/>
    </location>
</feature>
<keyword evidence="7" id="KW-0863">Zinc-finger</keyword>
<dbReference type="InterPro" id="IPR036977">
    <property type="entry name" value="DNA_primase_Znf_CHC2"/>
</dbReference>
<evidence type="ECO:0008006" key="14">
    <source>
        <dbReference type="Google" id="ProtNLM"/>
    </source>
</evidence>
<evidence type="ECO:0000256" key="10">
    <source>
        <dbReference type="SAM" id="MobiDB-lite"/>
    </source>
</evidence>
<dbReference type="InterPro" id="IPR002694">
    <property type="entry name" value="Znf_CHC2"/>
</dbReference>
<dbReference type="PANTHER" id="PTHR30313">
    <property type="entry name" value="DNA PRIMASE"/>
    <property type="match status" value="1"/>
</dbReference>
<dbReference type="SMART" id="SM00400">
    <property type="entry name" value="ZnF_CHCC"/>
    <property type="match status" value="1"/>
</dbReference>
<keyword evidence="4" id="KW-0548">Nucleotidyltransferase</keyword>
<evidence type="ECO:0000259" key="11">
    <source>
        <dbReference type="SMART" id="SM00400"/>
    </source>
</evidence>
<keyword evidence="9" id="KW-0804">Transcription</keyword>
<keyword evidence="2" id="KW-0639">Primosome</keyword>
<evidence type="ECO:0000256" key="8">
    <source>
        <dbReference type="ARBA" id="ARBA00022833"/>
    </source>
</evidence>
<dbReference type="EMBL" id="LAZR01000051">
    <property type="protein sequence ID" value="KKN98613.1"/>
    <property type="molecule type" value="Genomic_DNA"/>
</dbReference>
<dbReference type="GO" id="GO:0003899">
    <property type="term" value="F:DNA-directed RNA polymerase activity"/>
    <property type="evidence" value="ECO:0007669"/>
    <property type="project" value="InterPro"/>
</dbReference>
<dbReference type="Pfam" id="PF13662">
    <property type="entry name" value="Toprim_4"/>
    <property type="match status" value="1"/>
</dbReference>
<dbReference type="Gene3D" id="3.90.580.10">
    <property type="entry name" value="Zinc finger, CHC2-type domain"/>
    <property type="match status" value="1"/>
</dbReference>
<keyword evidence="1" id="KW-0240">DNA-directed RNA polymerase</keyword>
<dbReference type="Pfam" id="PF01807">
    <property type="entry name" value="Zn_ribbon_DnaG"/>
    <property type="match status" value="1"/>
</dbReference>
<dbReference type="InterPro" id="IPR034151">
    <property type="entry name" value="TOPRIM_DnaG_bac"/>
</dbReference>
<feature type="compositionally biased region" description="Polar residues" evidence="10">
    <location>
        <begin position="346"/>
        <end position="355"/>
    </location>
</feature>
<gene>
    <name evidence="13" type="ORF">LCGC14_0147250</name>
</gene>
<accession>A0A0F9Y1S2</accession>
<evidence type="ECO:0000256" key="2">
    <source>
        <dbReference type="ARBA" id="ARBA00022515"/>
    </source>
</evidence>
<dbReference type="GO" id="GO:0003677">
    <property type="term" value="F:DNA binding"/>
    <property type="evidence" value="ECO:0007669"/>
    <property type="project" value="InterPro"/>
</dbReference>
<evidence type="ECO:0000256" key="7">
    <source>
        <dbReference type="ARBA" id="ARBA00022771"/>
    </source>
</evidence>
<dbReference type="GO" id="GO:1990077">
    <property type="term" value="C:primosome complex"/>
    <property type="evidence" value="ECO:0007669"/>
    <property type="project" value="UniProtKB-KW"/>
</dbReference>
<dbReference type="GO" id="GO:0008270">
    <property type="term" value="F:zinc ion binding"/>
    <property type="evidence" value="ECO:0007669"/>
    <property type="project" value="UniProtKB-KW"/>
</dbReference>
<evidence type="ECO:0000256" key="3">
    <source>
        <dbReference type="ARBA" id="ARBA00022679"/>
    </source>
</evidence>
<name>A0A0F9Y1S2_9ZZZZ</name>
<evidence type="ECO:0000256" key="6">
    <source>
        <dbReference type="ARBA" id="ARBA00022723"/>
    </source>
</evidence>
<dbReference type="GO" id="GO:0006269">
    <property type="term" value="P:DNA replication, synthesis of primer"/>
    <property type="evidence" value="ECO:0007669"/>
    <property type="project" value="UniProtKB-KW"/>
</dbReference>
<dbReference type="CDD" id="cd03364">
    <property type="entry name" value="TOPRIM_DnaG_primases"/>
    <property type="match status" value="1"/>
</dbReference>
<organism evidence="13">
    <name type="scientific">marine sediment metagenome</name>
    <dbReference type="NCBI Taxonomy" id="412755"/>
    <lineage>
        <taxon>unclassified sequences</taxon>
        <taxon>metagenomes</taxon>
        <taxon>ecological metagenomes</taxon>
    </lineage>
</organism>
<evidence type="ECO:0000256" key="4">
    <source>
        <dbReference type="ARBA" id="ARBA00022695"/>
    </source>
</evidence>
<dbReference type="InterPro" id="IPR006171">
    <property type="entry name" value="TOPRIM_dom"/>
</dbReference>
<keyword evidence="8" id="KW-0862">Zinc</keyword>
<evidence type="ECO:0000259" key="12">
    <source>
        <dbReference type="SMART" id="SM00493"/>
    </source>
</evidence>
<comment type="caution">
    <text evidence="13">The sequence shown here is derived from an EMBL/GenBank/DDBJ whole genome shotgun (WGS) entry which is preliminary data.</text>
</comment>
<evidence type="ECO:0000256" key="9">
    <source>
        <dbReference type="ARBA" id="ARBA00023163"/>
    </source>
</evidence>
<sequence>MSIEDLVYGFSESNLDGYKVTSSGNVISRCPFPWHDDNTPSFTLNIHEGVFNCYGCHTAGPFQYLLKLMNSPTSVINRAAKIISEDTQDKDIKKRIRRKNERYELIEAPVIPESYLGLYDFCPTNLIEMGFKKEVLQRFEVGFDNKGYRITYPVRDHQGNLRIVYAKTILPNIVPQLVMYDHLYDIVEASKDKIIKGGYLYNLHRVYPKLLLGDLKEIVVVEGQKDCIWLWQKGVHNVVATLTSVITNRQLELLGMFDLKVILALDNDEAGQEGTLRSLGRLLKRAGIRVEIASYPEHRKDAAPEIDAQGEVKAGMTRTDIETLLKQTVTPLVYKTQTKRKKRNQLNEQVQNQGTKESKRFWR</sequence>
<dbReference type="PANTHER" id="PTHR30313:SF2">
    <property type="entry name" value="DNA PRIMASE"/>
    <property type="match status" value="1"/>
</dbReference>
<dbReference type="GO" id="GO:0005737">
    <property type="term" value="C:cytoplasm"/>
    <property type="evidence" value="ECO:0007669"/>
    <property type="project" value="TreeGrafter"/>
</dbReference>
<feature type="domain" description="Zinc finger CHC2-type" evidence="11">
    <location>
        <begin position="26"/>
        <end position="80"/>
    </location>
</feature>
<keyword evidence="5" id="KW-0235">DNA replication</keyword>
<feature type="domain" description="Toprim" evidence="12">
    <location>
        <begin position="216"/>
        <end position="287"/>
    </location>
</feature>
<evidence type="ECO:0000313" key="13">
    <source>
        <dbReference type="EMBL" id="KKN98613.1"/>
    </source>
</evidence>
<protein>
    <recommendedName>
        <fullName evidence="14">Toprim domain-containing protein</fullName>
    </recommendedName>
</protein>
<dbReference type="Gene3D" id="3.40.1360.10">
    <property type="match status" value="1"/>
</dbReference>
<dbReference type="AlphaFoldDB" id="A0A0F9Y1S2"/>
<dbReference type="SUPFAM" id="SSF57783">
    <property type="entry name" value="Zinc beta-ribbon"/>
    <property type="match status" value="1"/>
</dbReference>
<reference evidence="13" key="1">
    <citation type="journal article" date="2015" name="Nature">
        <title>Complex archaea that bridge the gap between prokaryotes and eukaryotes.</title>
        <authorList>
            <person name="Spang A."/>
            <person name="Saw J.H."/>
            <person name="Jorgensen S.L."/>
            <person name="Zaremba-Niedzwiedzka K."/>
            <person name="Martijn J."/>
            <person name="Lind A.E."/>
            <person name="van Eijk R."/>
            <person name="Schleper C."/>
            <person name="Guy L."/>
            <person name="Ettema T.J."/>
        </authorList>
    </citation>
    <scope>NUCLEOTIDE SEQUENCE</scope>
</reference>
<evidence type="ECO:0000256" key="1">
    <source>
        <dbReference type="ARBA" id="ARBA00022478"/>
    </source>
</evidence>
<dbReference type="SUPFAM" id="SSF56731">
    <property type="entry name" value="DNA primase core"/>
    <property type="match status" value="1"/>
</dbReference>
<dbReference type="GO" id="GO:0000428">
    <property type="term" value="C:DNA-directed RNA polymerase complex"/>
    <property type="evidence" value="ECO:0007669"/>
    <property type="project" value="UniProtKB-KW"/>
</dbReference>
<dbReference type="InterPro" id="IPR050219">
    <property type="entry name" value="DnaG_primase"/>
</dbReference>